<dbReference type="InterPro" id="IPR011048">
    <property type="entry name" value="Haem_d1_sf"/>
</dbReference>
<dbReference type="Pfam" id="PF00400">
    <property type="entry name" value="WD40"/>
    <property type="match status" value="2"/>
</dbReference>
<keyword evidence="4" id="KW-0732">Signal</keyword>
<evidence type="ECO:0000256" key="3">
    <source>
        <dbReference type="PROSITE-ProRule" id="PRU00221"/>
    </source>
</evidence>
<dbReference type="Pfam" id="PF00656">
    <property type="entry name" value="Peptidase_C14"/>
    <property type="match status" value="1"/>
</dbReference>
<gene>
    <name evidence="6" type="ORF">K1W69_24015</name>
</gene>
<protein>
    <submittedName>
        <fullName evidence="6">Caspase family protein</fullName>
    </submittedName>
</protein>
<dbReference type="Gene3D" id="2.30.30.40">
    <property type="entry name" value="SH3 Domains"/>
    <property type="match status" value="1"/>
</dbReference>
<dbReference type="InterPro" id="IPR003646">
    <property type="entry name" value="SH3-like_bac-type"/>
</dbReference>
<dbReference type="PANTHER" id="PTHR19879">
    <property type="entry name" value="TRANSCRIPTION INITIATION FACTOR TFIID"/>
    <property type="match status" value="1"/>
</dbReference>
<proteinExistence type="predicted"/>
<dbReference type="PANTHER" id="PTHR19879:SF1">
    <property type="entry name" value="CANNONBALL-RELATED"/>
    <property type="match status" value="1"/>
</dbReference>
<dbReference type="InterPro" id="IPR015943">
    <property type="entry name" value="WD40/YVTN_repeat-like_dom_sf"/>
</dbReference>
<evidence type="ECO:0000256" key="1">
    <source>
        <dbReference type="ARBA" id="ARBA00022574"/>
    </source>
</evidence>
<comment type="caution">
    <text evidence="6">The sequence shown here is derived from an EMBL/GenBank/DDBJ whole genome shotgun (WGS) entry which is preliminary data.</text>
</comment>
<dbReference type="PROSITE" id="PS51781">
    <property type="entry name" value="SH3B"/>
    <property type="match status" value="1"/>
</dbReference>
<dbReference type="GO" id="GO:0006508">
    <property type="term" value="P:proteolysis"/>
    <property type="evidence" value="ECO:0007669"/>
    <property type="project" value="InterPro"/>
</dbReference>
<accession>A0AAE3D409</accession>
<dbReference type="PROSITE" id="PS50082">
    <property type="entry name" value="WD_REPEATS_2"/>
    <property type="match status" value="1"/>
</dbReference>
<keyword evidence="7" id="KW-1185">Reference proteome</keyword>
<dbReference type="PROSITE" id="PS00678">
    <property type="entry name" value="WD_REPEATS_1"/>
    <property type="match status" value="1"/>
</dbReference>
<dbReference type="PROSITE" id="PS00018">
    <property type="entry name" value="EF_HAND_1"/>
    <property type="match status" value="1"/>
</dbReference>
<dbReference type="SUPFAM" id="SSF50978">
    <property type="entry name" value="WD40 repeat-like"/>
    <property type="match status" value="1"/>
</dbReference>
<dbReference type="SUPFAM" id="SSF50998">
    <property type="entry name" value="Quinoprotein alcohol dehydrogenase-like"/>
    <property type="match status" value="1"/>
</dbReference>
<dbReference type="InterPro" id="IPR001680">
    <property type="entry name" value="WD40_rpt"/>
</dbReference>
<dbReference type="GO" id="GO:0004197">
    <property type="term" value="F:cysteine-type endopeptidase activity"/>
    <property type="evidence" value="ECO:0007669"/>
    <property type="project" value="InterPro"/>
</dbReference>
<dbReference type="Gene3D" id="2.130.10.10">
    <property type="entry name" value="YVTN repeat-like/Quinoprotein amine dehydrogenase"/>
    <property type="match status" value="4"/>
</dbReference>
<dbReference type="InterPro" id="IPR019775">
    <property type="entry name" value="WD40_repeat_CS"/>
</dbReference>
<sequence>MRALCLLLFAIAYFSIQFASAEVLQGKFRVEHRSETLSAREGPGPSFPISGQIPAGEIVDEQARDGKWVQIRRKNGETHWVFSAYLKPVEACAFKRADLDAASPMDLEEGGTLTALAFDPLGELYFSGSQDGAIRIHRRSDGAVIERLKRDRGRGAIKSLEVSQDGAELLVAQGDQNIVSWDIAVTCVVKKVYLGRLTDEGLISARYLDDGTKVQAYSDQSVTVWDQKTGNVLPKLSAYYHEFDDYEKYDNTLLSAERHSLAFFSGLGRNRQFKIIDIQTGALLSRFSVEVMDSQTFGTFDYAPDSGLALFVSKGIWAGFFHVIIADKAGNLVFDYESQAQIKSALFMPDETAFLVVQDDGTVLKVDVTSQKVSEFFGEEQSPVSLIAFHDGLEHALIGFKNGDTRLIRTDEFNAPSKEANREFKTYRLPTGQVVNELKRKSTWRMVEAAPDQQGWVPSTFLQAANSNEADFTPDALDHEVSLTVDAASIELQTEQFVFSPEGDFLYVLTINDLDMTSGPILVYSTRKGVLVDMIDIPMEFKNFKAILDGENMLVLGSVDYAGEAGGARRWASLEIDIATRSIKRVRYFGISVSYYNMIGGSGRQILVRNHESGEFAVIDPYTGVVVENLGERASGYHGMLSGNGKYLVAAGENIVGVWDVATGERLAGSDREGVEYVCALPTPRSTRVFVCKNGKIQLLDLRREEIVFEISPGLQFGGLRLSPDGKRLFHYTRDSEGGVLQIFDGSDGALIDAVDLTNDYYGGLTVSPNGEFVAVRNSIGLGFKIADVSGQDIASWKAETKLPVQMWFSDDGRFLSVDYVWANLDEGTDSNTDRFIWDLSLAKDVDWDDPPDFENISPKFEGNFFSFGFYQRDSDVASWSQMQLLGAEAADNGSALINIMPDGVSHLTGTYTEIEQFFDMTSEESDLFQSHQAPVSWLSFGKGTSSGIVASASSGDGTVRLWNIKTGKEIALLSVFSDNSWLILTPEGFFNAFGGGEKHLTVVRGQDVVPLDRVYDALYRPDLVLEALRGDPDGKLRDQAGAMNLRSILDGGSPPEVALSSPGGDVTDKNTLNMTLSIKSLDGGIGRVEVRTNQATQFVDNVDAQHSEGKIELQVPVYLSQGANQIEAIAYNKLNLIASSAASIEITSTAKPSPNSTLHVFAVGIDAYENERLNLNYAVNDAEKISQALAEVGNAEFEQIKIHTLLNQDVTLDKLDTVFTSLRGDVKPDDAFVFFASGHGKTIDGRYYFIPHDFTGRSLDALQLNGISQEQWQKWFTSISAKQSLLLYDTCESGTLANNSGAQLEGRGAVERLTRAVGRTVIAAASDTQAAQEGYGGHGLFTYTLLEALGAGDRDDDGLIEVNELASYVSDNVPEIADEKFHTRQVPKALIDGFSFALGRPTQVIRP</sequence>
<dbReference type="Proteomes" id="UP001196509">
    <property type="component" value="Unassembled WGS sequence"/>
</dbReference>
<evidence type="ECO:0000313" key="6">
    <source>
        <dbReference type="EMBL" id="MBW8640281.1"/>
    </source>
</evidence>
<dbReference type="InterPro" id="IPR011600">
    <property type="entry name" value="Pept_C14_caspase"/>
</dbReference>
<keyword evidence="1 3" id="KW-0853">WD repeat</keyword>
<feature type="chain" id="PRO_5042285130" evidence="4">
    <location>
        <begin position="22"/>
        <end position="1408"/>
    </location>
</feature>
<dbReference type="Gene3D" id="3.40.50.1460">
    <property type="match status" value="1"/>
</dbReference>
<feature type="domain" description="SH3b" evidence="5">
    <location>
        <begin position="25"/>
        <end position="90"/>
    </location>
</feature>
<feature type="repeat" description="WD" evidence="3">
    <location>
        <begin position="929"/>
        <end position="973"/>
    </location>
</feature>
<dbReference type="InterPro" id="IPR018247">
    <property type="entry name" value="EF_Hand_1_Ca_BS"/>
</dbReference>
<dbReference type="Pfam" id="PF08239">
    <property type="entry name" value="SH3_3"/>
    <property type="match status" value="1"/>
</dbReference>
<dbReference type="SUPFAM" id="SSF51004">
    <property type="entry name" value="C-terminal (heme d1) domain of cytochrome cd1-nitrite reductase"/>
    <property type="match status" value="1"/>
</dbReference>
<dbReference type="SMART" id="SM00320">
    <property type="entry name" value="WD40"/>
    <property type="match status" value="6"/>
</dbReference>
<dbReference type="RefSeq" id="WP_220230987.1">
    <property type="nucleotide sequence ID" value="NZ_JAICBX010000005.1"/>
</dbReference>
<feature type="signal peptide" evidence="4">
    <location>
        <begin position="1"/>
        <end position="21"/>
    </location>
</feature>
<dbReference type="InterPro" id="IPR011047">
    <property type="entry name" value="Quinoprotein_ADH-like_sf"/>
</dbReference>
<dbReference type="SUPFAM" id="SSF52129">
    <property type="entry name" value="Caspase-like"/>
    <property type="match status" value="1"/>
</dbReference>
<evidence type="ECO:0000256" key="4">
    <source>
        <dbReference type="SAM" id="SignalP"/>
    </source>
</evidence>
<dbReference type="GO" id="GO:0006367">
    <property type="term" value="P:transcription initiation at RNA polymerase II promoter"/>
    <property type="evidence" value="ECO:0007669"/>
    <property type="project" value="TreeGrafter"/>
</dbReference>
<dbReference type="SMART" id="SM00287">
    <property type="entry name" value="SH3b"/>
    <property type="match status" value="2"/>
</dbReference>
<dbReference type="EMBL" id="JAICBX010000005">
    <property type="protein sequence ID" value="MBW8640281.1"/>
    <property type="molecule type" value="Genomic_DNA"/>
</dbReference>
<evidence type="ECO:0000259" key="5">
    <source>
        <dbReference type="PROSITE" id="PS51781"/>
    </source>
</evidence>
<evidence type="ECO:0000313" key="7">
    <source>
        <dbReference type="Proteomes" id="UP001196509"/>
    </source>
</evidence>
<name>A0AAE3D409_9HYPH</name>
<keyword evidence="2" id="KW-0677">Repeat</keyword>
<reference evidence="6" key="1">
    <citation type="submission" date="2021-08" db="EMBL/GenBank/DDBJ databases">
        <title>Hoeflea bacterium WL0058 sp. nov., isolated from the sediment.</title>
        <authorList>
            <person name="Wang L."/>
            <person name="Zhang D."/>
        </authorList>
    </citation>
    <scope>NUCLEOTIDE SEQUENCE</scope>
    <source>
        <strain evidence="6">WL0058</strain>
    </source>
</reference>
<dbReference type="InterPro" id="IPR029030">
    <property type="entry name" value="Caspase-like_dom_sf"/>
</dbReference>
<dbReference type="InterPro" id="IPR036322">
    <property type="entry name" value="WD40_repeat_dom_sf"/>
</dbReference>
<organism evidence="6 7">
    <name type="scientific">Flavimaribacter sediminis</name>
    <dbReference type="NCBI Taxonomy" id="2865987"/>
    <lineage>
        <taxon>Bacteria</taxon>
        <taxon>Pseudomonadati</taxon>
        <taxon>Pseudomonadota</taxon>
        <taxon>Alphaproteobacteria</taxon>
        <taxon>Hyphomicrobiales</taxon>
        <taxon>Rhizobiaceae</taxon>
        <taxon>Flavimaribacter</taxon>
    </lineage>
</organism>
<evidence type="ECO:0000256" key="2">
    <source>
        <dbReference type="ARBA" id="ARBA00022737"/>
    </source>
</evidence>